<gene>
    <name evidence="1" type="ORF">S12H4_03447</name>
</gene>
<dbReference type="EMBL" id="BARW01000967">
    <property type="protein sequence ID" value="GAI71372.1"/>
    <property type="molecule type" value="Genomic_DNA"/>
</dbReference>
<evidence type="ECO:0000313" key="1">
    <source>
        <dbReference type="EMBL" id="GAI71372.1"/>
    </source>
</evidence>
<evidence type="ECO:0008006" key="2">
    <source>
        <dbReference type="Google" id="ProtNLM"/>
    </source>
</evidence>
<name>X1QS25_9ZZZZ</name>
<dbReference type="AlphaFoldDB" id="X1QS25"/>
<comment type="caution">
    <text evidence="1">The sequence shown here is derived from an EMBL/GenBank/DDBJ whole genome shotgun (WGS) entry which is preliminary data.</text>
</comment>
<accession>X1QS25</accession>
<proteinExistence type="predicted"/>
<reference evidence="1" key="1">
    <citation type="journal article" date="2014" name="Front. Microbiol.">
        <title>High frequency of phylogenetically diverse reductive dehalogenase-homologous genes in deep subseafloor sedimentary metagenomes.</title>
        <authorList>
            <person name="Kawai M."/>
            <person name="Futagami T."/>
            <person name="Toyoda A."/>
            <person name="Takaki Y."/>
            <person name="Nishi S."/>
            <person name="Hori S."/>
            <person name="Arai W."/>
            <person name="Tsubouchi T."/>
            <person name="Morono Y."/>
            <person name="Uchiyama I."/>
            <person name="Ito T."/>
            <person name="Fujiyama A."/>
            <person name="Inagaki F."/>
            <person name="Takami H."/>
        </authorList>
    </citation>
    <scope>NUCLEOTIDE SEQUENCE</scope>
    <source>
        <strain evidence="1">Expedition CK06-06</strain>
    </source>
</reference>
<sequence length="139" mass="15945">MKIPNRILKVQCFLFISFYINNMVQAQDESEPKEFKKKSYFEVGIIAGIPAFINALNGFYIDPVGLRLSGMYLNKNTNGVQLNLEYKLSENIKTRHNLGIAIGKSQDSGCDYYYLGPVYDFYYKSFFLETGVSKIIHVN</sequence>
<organism evidence="1">
    <name type="scientific">marine sediment metagenome</name>
    <dbReference type="NCBI Taxonomy" id="412755"/>
    <lineage>
        <taxon>unclassified sequences</taxon>
        <taxon>metagenomes</taxon>
        <taxon>ecological metagenomes</taxon>
    </lineage>
</organism>
<protein>
    <recommendedName>
        <fullName evidence="2">Outer membrane protein beta-barrel domain-containing protein</fullName>
    </recommendedName>
</protein>